<evidence type="ECO:0000313" key="1">
    <source>
        <dbReference type="EMBL" id="URZ09907.1"/>
    </source>
</evidence>
<name>A0A1S8LVE9_9CLOT</name>
<accession>A0A1S8LVE9</accession>
<dbReference type="STRING" id="84029.CROST_01690"/>
<dbReference type="RefSeq" id="WP_077835046.1">
    <property type="nucleotide sequence ID" value="NZ_CP096983.1"/>
</dbReference>
<keyword evidence="2" id="KW-1185">Reference proteome</keyword>
<dbReference type="AlphaFoldDB" id="A0A1S8LVE9"/>
<sequence length="556" mass="60608">MAFKKIMSLSLSVCLMLATTTSVVFAKNNVENKTAKVSTSKKLVKLKPINLKKSNLSIKKCSPKVKDNKIVVDPGYFNTKQKLGVLKDAATNNPPVAGLEPYILNQDSLDANGNLTTNSLIAWVWSNNGQNYTYDPDGDAIIDMEVGGIPNGSIIGYLNDGTKNYGFVTKITTVGEYNLTFQCEDSKNAWSNVAQYTFDIVNPSNKPVNTTPSVQWQKTYEDSTSNIGSNSVQPTDDGGYLIGGCINYGSPYLMKIDSQGNKVWDKTINVPNSKNSAISSIKPAGDGNYIIIGNKGYISKIDANGNIIWEKSDTTTEELEYSEIIPTSDGNFAIVGDESTQNNKFDVYLLKIDGSGNKIFEKTIGNADNDFGASIKQTVDGGYIILDTNIGNATDQPYLIKTDRYGNTLWQQGYTISKSYFTGTSNSDCLKITSDGGYIFADGAVLVKTNSSGSLEFQKDFNNEKINGVELTPDGYMLANYNFGTSSNGNKMFTDILKLDAQGNSTWNYTTNEYNSDDYAENIKATNDSGYIVVGTVRPSAGASVSKEYIKIEKVK</sequence>
<dbReference type="EMBL" id="CP096983">
    <property type="protein sequence ID" value="URZ09907.1"/>
    <property type="molecule type" value="Genomic_DNA"/>
</dbReference>
<gene>
    <name evidence="1" type="ORF">CROST_006150</name>
</gene>
<organism evidence="1 2">
    <name type="scientific">Clostridium felsineum</name>
    <dbReference type="NCBI Taxonomy" id="36839"/>
    <lineage>
        <taxon>Bacteria</taxon>
        <taxon>Bacillati</taxon>
        <taxon>Bacillota</taxon>
        <taxon>Clostridia</taxon>
        <taxon>Eubacteriales</taxon>
        <taxon>Clostridiaceae</taxon>
        <taxon>Clostridium</taxon>
    </lineage>
</organism>
<proteinExistence type="predicted"/>
<reference evidence="1 2" key="1">
    <citation type="submission" date="2022-04" db="EMBL/GenBank/DDBJ databases">
        <title>Genome sequence of C. roseum typestrain.</title>
        <authorList>
            <person name="Poehlein A."/>
            <person name="Schoch T."/>
            <person name="Duerre P."/>
            <person name="Daniel R."/>
        </authorList>
    </citation>
    <scope>NUCLEOTIDE SEQUENCE [LARGE SCALE GENOMIC DNA]</scope>
    <source>
        <strain evidence="1 2">DSM 7320</strain>
    </source>
</reference>
<dbReference type="Proteomes" id="UP000190951">
    <property type="component" value="Chromosome"/>
</dbReference>
<protein>
    <submittedName>
        <fullName evidence="1">Uncharacterized protein</fullName>
    </submittedName>
</protein>
<dbReference type="InterPro" id="IPR011047">
    <property type="entry name" value="Quinoprotein_ADH-like_sf"/>
</dbReference>
<dbReference type="KEGG" id="crw:CROST_006150"/>
<dbReference type="SUPFAM" id="SSF50998">
    <property type="entry name" value="Quinoprotein alcohol dehydrogenase-like"/>
    <property type="match status" value="1"/>
</dbReference>
<dbReference type="PANTHER" id="PTHR42754:SF1">
    <property type="entry name" value="LIPOPROTEIN"/>
    <property type="match status" value="1"/>
</dbReference>
<dbReference type="PANTHER" id="PTHR42754">
    <property type="entry name" value="ENDOGLUCANASE"/>
    <property type="match status" value="1"/>
</dbReference>
<evidence type="ECO:0000313" key="2">
    <source>
        <dbReference type="Proteomes" id="UP000190951"/>
    </source>
</evidence>